<feature type="binding site" evidence="7">
    <location>
        <position position="326"/>
    </location>
    <ligand>
        <name>N-formimidoyl-L-glutamate</name>
        <dbReference type="ChEBI" id="CHEBI:58928"/>
    </ligand>
</feature>
<comment type="subcellular location">
    <subcellularLocation>
        <location evidence="7">Cytoplasm</location>
    </subcellularLocation>
</comment>
<evidence type="ECO:0000256" key="1">
    <source>
        <dbReference type="ARBA" id="ARBA00012864"/>
    </source>
</evidence>
<evidence type="ECO:0000259" key="8">
    <source>
        <dbReference type="Pfam" id="PF01979"/>
    </source>
</evidence>
<comment type="function">
    <text evidence="7">Catalyzes the hydrolytic cleavage of the carbon-nitrogen bond in imidazolone-5-propanoate to yield N-formimidoyl-L-glutamate. It is the third step in the universal histidine degradation pathway.</text>
</comment>
<feature type="binding site" evidence="7">
    <location>
        <position position="80"/>
    </location>
    <ligand>
        <name>Zn(2+)</name>
        <dbReference type="ChEBI" id="CHEBI:29105"/>
    </ligand>
</feature>
<feature type="binding site" evidence="7">
    <location>
        <position position="248"/>
    </location>
    <ligand>
        <name>Zn(2+)</name>
        <dbReference type="ChEBI" id="CHEBI:29105"/>
    </ligand>
</feature>
<dbReference type="InterPro" id="IPR005920">
    <property type="entry name" value="HutI"/>
</dbReference>
<dbReference type="InterPro" id="IPR011059">
    <property type="entry name" value="Metal-dep_hydrolase_composite"/>
</dbReference>
<evidence type="ECO:0000256" key="7">
    <source>
        <dbReference type="HAMAP-Rule" id="MF_00372"/>
    </source>
</evidence>
<dbReference type="RefSeq" id="WP_207856088.1">
    <property type="nucleotide sequence ID" value="NZ_JAFREP010000001.1"/>
</dbReference>
<dbReference type="EMBL" id="JAFREP010000001">
    <property type="protein sequence ID" value="MBO1316851.1"/>
    <property type="molecule type" value="Genomic_DNA"/>
</dbReference>
<dbReference type="Pfam" id="PF01979">
    <property type="entry name" value="Amidohydro_1"/>
    <property type="match status" value="1"/>
</dbReference>
<dbReference type="Gene3D" id="2.30.40.10">
    <property type="entry name" value="Urease, subunit C, domain 1"/>
    <property type="match status" value="1"/>
</dbReference>
<feature type="binding site" evidence="7">
    <location>
        <position position="322"/>
    </location>
    <ligand>
        <name>Fe(3+)</name>
        <dbReference type="ChEBI" id="CHEBI:29034"/>
    </ligand>
</feature>
<reference evidence="9" key="1">
    <citation type="submission" date="2021-03" db="EMBL/GenBank/DDBJ databases">
        <authorList>
            <person name="Wang G."/>
        </authorList>
    </citation>
    <scope>NUCLEOTIDE SEQUENCE</scope>
    <source>
        <strain evidence="9">KCTC 12899</strain>
    </source>
</reference>
<comment type="catalytic activity">
    <reaction evidence="7">
        <text>4-imidazolone-5-propanoate + H2O = N-formimidoyl-L-glutamate</text>
        <dbReference type="Rhea" id="RHEA:23660"/>
        <dbReference type="ChEBI" id="CHEBI:15377"/>
        <dbReference type="ChEBI" id="CHEBI:58928"/>
        <dbReference type="ChEBI" id="CHEBI:77893"/>
        <dbReference type="EC" id="3.5.2.7"/>
    </reaction>
</comment>
<dbReference type="SUPFAM" id="SSF51338">
    <property type="entry name" value="Composite domain of metallo-dependent hydrolases"/>
    <property type="match status" value="1"/>
</dbReference>
<comment type="pathway">
    <text evidence="7">Amino-acid degradation; L-histidine degradation into L-glutamate; N-formimidoyl-L-glutamate from L-histidine: step 3/3.</text>
</comment>
<evidence type="ECO:0000313" key="10">
    <source>
        <dbReference type="Proteomes" id="UP000664417"/>
    </source>
</evidence>
<dbReference type="Gene3D" id="3.20.20.140">
    <property type="entry name" value="Metal-dependent hydrolases"/>
    <property type="match status" value="1"/>
</dbReference>
<dbReference type="Proteomes" id="UP000664417">
    <property type="component" value="Unassembled WGS sequence"/>
</dbReference>
<dbReference type="GO" id="GO:0019556">
    <property type="term" value="P:L-histidine catabolic process to glutamate and formamide"/>
    <property type="evidence" value="ECO:0007669"/>
    <property type="project" value="UniProtKB-UniRule"/>
</dbReference>
<evidence type="ECO:0000256" key="2">
    <source>
        <dbReference type="ARBA" id="ARBA00022723"/>
    </source>
</evidence>
<dbReference type="PANTHER" id="PTHR42752:SF1">
    <property type="entry name" value="IMIDAZOLONEPROPIONASE-RELATED"/>
    <property type="match status" value="1"/>
</dbReference>
<keyword evidence="10" id="KW-1185">Reference proteome</keyword>
<comment type="caution">
    <text evidence="9">The sequence shown here is derived from an EMBL/GenBank/DDBJ whole genome shotgun (WGS) entry which is preliminary data.</text>
</comment>
<organism evidence="9 10">
    <name type="scientific">Acanthopleuribacter pedis</name>
    <dbReference type="NCBI Taxonomy" id="442870"/>
    <lineage>
        <taxon>Bacteria</taxon>
        <taxon>Pseudomonadati</taxon>
        <taxon>Acidobacteriota</taxon>
        <taxon>Holophagae</taxon>
        <taxon>Acanthopleuribacterales</taxon>
        <taxon>Acanthopleuribacteraceae</taxon>
        <taxon>Acanthopleuribacter</taxon>
    </lineage>
</organism>
<dbReference type="CDD" id="cd01296">
    <property type="entry name" value="Imidazolone-5PH"/>
    <property type="match status" value="1"/>
</dbReference>
<keyword evidence="3 7" id="KW-0378">Hydrolase</keyword>
<dbReference type="GO" id="GO:0050480">
    <property type="term" value="F:imidazolonepropionase activity"/>
    <property type="evidence" value="ECO:0007669"/>
    <property type="project" value="UniProtKB-UniRule"/>
</dbReference>
<dbReference type="UniPathway" id="UPA00379">
    <property type="reaction ID" value="UER00551"/>
</dbReference>
<dbReference type="GO" id="GO:0005506">
    <property type="term" value="F:iron ion binding"/>
    <property type="evidence" value="ECO:0007669"/>
    <property type="project" value="UniProtKB-UniRule"/>
</dbReference>
<evidence type="ECO:0000256" key="5">
    <source>
        <dbReference type="ARBA" id="ARBA00022833"/>
    </source>
</evidence>
<feature type="binding site" evidence="7">
    <location>
        <position position="150"/>
    </location>
    <ligand>
        <name>4-imidazolone-5-propanoate</name>
        <dbReference type="ChEBI" id="CHEBI:77893"/>
    </ligand>
</feature>
<dbReference type="InterPro" id="IPR032466">
    <property type="entry name" value="Metal_Hydrolase"/>
</dbReference>
<accession>A0A8J7U331</accession>
<feature type="binding site" evidence="7">
    <location>
        <position position="327"/>
    </location>
    <ligand>
        <name>4-imidazolone-5-propanoate</name>
        <dbReference type="ChEBI" id="CHEBI:77893"/>
    </ligand>
</feature>
<feature type="binding site" evidence="7">
    <location>
        <position position="322"/>
    </location>
    <ligand>
        <name>Zn(2+)</name>
        <dbReference type="ChEBI" id="CHEBI:29105"/>
    </ligand>
</feature>
<sequence>MTSPTCYVGISELFSGTGRAGTTRTEAVQRIANAAILVRGEQIEHVGPESEVRAACPADTRFVDMQGKTAIPGFVDPHIHLVWGGDRSGEFNRRLHGAGYVEIAAEGGGIKSTVRQTRAASADALATKARKTLDTMLLHGITTIEAKSGYGLDRATELKQLDVMDQLSAAHPIEMIQTFMGAHEVPPEYAGRPGDYIDMLNQELLPEVKERGTVTYVDIFCEKNVFELEDSRKHLQAALDHGFKIRLHADELFPLGGAGLAAELGAVSADHLVHASKEHQRAMAASGTIATLLPGTSFFLRAAYADAASFQEAGCTIALSTDYNPGSSHTISQALMMALGCMKMGMTFEQAFLAVTLNAAAAIEKADTHGTLEPGKQADIVFLDTPGAMHLVYYWGVNHVSDVVKAGRRVVTDRRLITT</sequence>
<feature type="binding site" evidence="7">
    <location>
        <position position="324"/>
    </location>
    <ligand>
        <name>N-formimidoyl-L-glutamate</name>
        <dbReference type="ChEBI" id="CHEBI:58928"/>
    </ligand>
</feature>
<dbReference type="GO" id="GO:0005737">
    <property type="term" value="C:cytoplasm"/>
    <property type="evidence" value="ECO:0007669"/>
    <property type="project" value="UniProtKB-SubCell"/>
</dbReference>
<feature type="binding site" evidence="7">
    <location>
        <position position="183"/>
    </location>
    <ligand>
        <name>4-imidazolone-5-propanoate</name>
        <dbReference type="ChEBI" id="CHEBI:77893"/>
    </ligand>
</feature>
<dbReference type="InterPro" id="IPR006680">
    <property type="entry name" value="Amidohydro-rel"/>
</dbReference>
<feature type="binding site" evidence="7">
    <location>
        <position position="80"/>
    </location>
    <ligand>
        <name>Fe(3+)</name>
        <dbReference type="ChEBI" id="CHEBI:29034"/>
    </ligand>
</feature>
<dbReference type="EC" id="3.5.2.7" evidence="1 7"/>
<gene>
    <name evidence="7" type="primary">hutI</name>
    <name evidence="9" type="ORF">J3U88_00160</name>
</gene>
<evidence type="ECO:0000256" key="3">
    <source>
        <dbReference type="ARBA" id="ARBA00022801"/>
    </source>
</evidence>
<dbReference type="GO" id="GO:0019557">
    <property type="term" value="P:L-histidine catabolic process to glutamate and formate"/>
    <property type="evidence" value="ECO:0007669"/>
    <property type="project" value="UniProtKB-UniPathway"/>
</dbReference>
<dbReference type="AlphaFoldDB" id="A0A8J7U331"/>
<feature type="binding site" evidence="7">
    <location>
        <position position="78"/>
    </location>
    <ligand>
        <name>Fe(3+)</name>
        <dbReference type="ChEBI" id="CHEBI:29034"/>
    </ligand>
</feature>
<feature type="binding site" evidence="7">
    <location>
        <position position="150"/>
    </location>
    <ligand>
        <name>N-formimidoyl-L-glutamate</name>
        <dbReference type="ChEBI" id="CHEBI:58928"/>
    </ligand>
</feature>
<dbReference type="HAMAP" id="MF_00372">
    <property type="entry name" value="HutI"/>
    <property type="match status" value="1"/>
</dbReference>
<feature type="domain" description="Amidohydrolase-related" evidence="8">
    <location>
        <begin position="70"/>
        <end position="410"/>
    </location>
</feature>
<evidence type="ECO:0000313" key="9">
    <source>
        <dbReference type="EMBL" id="MBO1316851.1"/>
    </source>
</evidence>
<name>A0A8J7U331_9BACT</name>
<feature type="binding site" evidence="7">
    <location>
        <position position="87"/>
    </location>
    <ligand>
        <name>4-imidazolone-5-propanoate</name>
        <dbReference type="ChEBI" id="CHEBI:77893"/>
    </ligand>
</feature>
<feature type="binding site" evidence="7">
    <location>
        <position position="251"/>
    </location>
    <ligand>
        <name>4-imidazolone-5-propanoate</name>
        <dbReference type="ChEBI" id="CHEBI:77893"/>
    </ligand>
</feature>
<dbReference type="PANTHER" id="PTHR42752">
    <property type="entry name" value="IMIDAZOLONEPROPIONASE"/>
    <property type="match status" value="1"/>
</dbReference>
<comment type="similarity">
    <text evidence="7">Belongs to the metallo-dependent hydrolases superfamily. HutI family.</text>
</comment>
<keyword evidence="6 7" id="KW-0408">Iron</keyword>
<keyword evidence="2 7" id="KW-0479">Metal-binding</keyword>
<dbReference type="SUPFAM" id="SSF51556">
    <property type="entry name" value="Metallo-dependent hydrolases"/>
    <property type="match status" value="1"/>
</dbReference>
<comment type="cofactor">
    <cofactor evidence="7">
        <name>Zn(2+)</name>
        <dbReference type="ChEBI" id="CHEBI:29105"/>
    </cofactor>
    <cofactor evidence="7">
        <name>Fe(3+)</name>
        <dbReference type="ChEBI" id="CHEBI:29034"/>
    </cofactor>
    <text evidence="7">Binds 1 zinc or iron ion per subunit.</text>
</comment>
<evidence type="ECO:0000256" key="6">
    <source>
        <dbReference type="ARBA" id="ARBA00023004"/>
    </source>
</evidence>
<feature type="binding site" evidence="7">
    <location>
        <position position="78"/>
    </location>
    <ligand>
        <name>Zn(2+)</name>
        <dbReference type="ChEBI" id="CHEBI:29105"/>
    </ligand>
</feature>
<proteinExistence type="inferred from homology"/>
<dbReference type="FunFam" id="3.20.20.140:FF:000007">
    <property type="entry name" value="Imidazolonepropionase"/>
    <property type="match status" value="1"/>
</dbReference>
<keyword evidence="4 7" id="KW-0369">Histidine metabolism</keyword>
<dbReference type="GO" id="GO:0008270">
    <property type="term" value="F:zinc ion binding"/>
    <property type="evidence" value="ECO:0007669"/>
    <property type="project" value="UniProtKB-UniRule"/>
</dbReference>
<evidence type="ECO:0000256" key="4">
    <source>
        <dbReference type="ARBA" id="ARBA00022808"/>
    </source>
</evidence>
<protein>
    <recommendedName>
        <fullName evidence="1 7">Imidazolonepropionase</fullName>
        <ecNumber evidence="1 7">3.5.2.7</ecNumber>
    </recommendedName>
    <alternativeName>
        <fullName evidence="7">Imidazolone-5-propionate hydrolase</fullName>
    </alternativeName>
</protein>
<dbReference type="NCBIfam" id="TIGR01224">
    <property type="entry name" value="hutI"/>
    <property type="match status" value="1"/>
</dbReference>
<feature type="binding site" evidence="7">
    <location>
        <position position="248"/>
    </location>
    <ligand>
        <name>Fe(3+)</name>
        <dbReference type="ChEBI" id="CHEBI:29034"/>
    </ligand>
</feature>
<keyword evidence="5 7" id="KW-0862">Zinc</keyword>
<keyword evidence="7" id="KW-0963">Cytoplasm</keyword>